<dbReference type="EMBL" id="JAKXMK010000035">
    <property type="protein sequence ID" value="MCH6170673.1"/>
    <property type="molecule type" value="Genomic_DNA"/>
</dbReference>
<dbReference type="SUPFAM" id="SSF81301">
    <property type="entry name" value="Nucleotidyltransferase"/>
    <property type="match status" value="1"/>
</dbReference>
<protein>
    <submittedName>
        <fullName evidence="1">Nucleotidyltransferase domain-containing protein</fullName>
    </submittedName>
</protein>
<organism evidence="1 2">
    <name type="scientific">Pseudonocardia alaniniphila</name>
    <dbReference type="NCBI Taxonomy" id="75291"/>
    <lineage>
        <taxon>Bacteria</taxon>
        <taxon>Bacillati</taxon>
        <taxon>Actinomycetota</taxon>
        <taxon>Actinomycetes</taxon>
        <taxon>Pseudonocardiales</taxon>
        <taxon>Pseudonocardiaceae</taxon>
        <taxon>Pseudonocardia</taxon>
    </lineage>
</organism>
<dbReference type="CDD" id="cd05403">
    <property type="entry name" value="NT_KNTase_like"/>
    <property type="match status" value="1"/>
</dbReference>
<dbReference type="Proteomes" id="UP001299970">
    <property type="component" value="Unassembled WGS sequence"/>
</dbReference>
<reference evidence="1 2" key="1">
    <citation type="submission" date="2022-03" db="EMBL/GenBank/DDBJ databases">
        <title>Pseudonocardia alaer sp. nov., a novel actinomycete isolated from reed forest soil.</title>
        <authorList>
            <person name="Wang L."/>
        </authorList>
    </citation>
    <scope>NUCLEOTIDE SEQUENCE [LARGE SCALE GENOMIC DNA]</scope>
    <source>
        <strain evidence="1 2">Y-16303</strain>
    </source>
</reference>
<name>A0ABS9TQ54_9PSEU</name>
<dbReference type="InterPro" id="IPR007530">
    <property type="entry name" value="Aminoglycoside_adenylylTfrase"/>
</dbReference>
<evidence type="ECO:0000313" key="2">
    <source>
        <dbReference type="Proteomes" id="UP001299970"/>
    </source>
</evidence>
<proteinExistence type="predicted"/>
<gene>
    <name evidence="1" type="ORF">MMF94_33640</name>
</gene>
<accession>A0ABS9TQ54</accession>
<comment type="caution">
    <text evidence="1">The sequence shown here is derived from an EMBL/GenBank/DDBJ whole genome shotgun (WGS) entry which is preliminary data.</text>
</comment>
<sequence>MHVTDERRAEVHRVLSGVPRWAMHRPDVRAVGLCGSWARNTQRMSSDVDLVVLTESPELYVDDEEWLHDFGSPHVVRTQRWGVLTERRVRLGSGLEVEFGFAHPTWAALTPVDSGTRAVVTDGLQPLYDPALLLAEVVAACAAAPGPGGRPA</sequence>
<dbReference type="RefSeq" id="WP_241041476.1">
    <property type="nucleotide sequence ID" value="NZ_BAAAJF010000060.1"/>
</dbReference>
<dbReference type="Pfam" id="PF04439">
    <property type="entry name" value="Adenyl_transf"/>
    <property type="match status" value="1"/>
</dbReference>
<dbReference type="Gene3D" id="3.30.460.10">
    <property type="entry name" value="Beta Polymerase, domain 2"/>
    <property type="match status" value="1"/>
</dbReference>
<evidence type="ECO:0000313" key="1">
    <source>
        <dbReference type="EMBL" id="MCH6170673.1"/>
    </source>
</evidence>
<dbReference type="InterPro" id="IPR043519">
    <property type="entry name" value="NT_sf"/>
</dbReference>
<keyword evidence="2" id="KW-1185">Reference proteome</keyword>